<comment type="subcellular location">
    <subcellularLocation>
        <location evidence="1">Membrane</location>
        <topology evidence="1">Multi-pass membrane protein</topology>
    </subcellularLocation>
</comment>
<evidence type="ECO:0000256" key="2">
    <source>
        <dbReference type="ARBA" id="ARBA00022692"/>
    </source>
</evidence>
<feature type="transmembrane region" description="Helical" evidence="5">
    <location>
        <begin position="181"/>
        <end position="202"/>
    </location>
</feature>
<keyword evidence="7" id="KW-1185">Reference proteome</keyword>
<evidence type="ECO:0000256" key="1">
    <source>
        <dbReference type="ARBA" id="ARBA00004141"/>
    </source>
</evidence>
<dbReference type="KEGG" id="cpo:COPRO5265_0077"/>
<dbReference type="InterPro" id="IPR035906">
    <property type="entry name" value="MetI-like_sf"/>
</dbReference>
<dbReference type="AlphaFoldDB" id="B5Y6Q2"/>
<protein>
    <submittedName>
        <fullName evidence="6">Permease component of tungstate ABC transporter</fullName>
    </submittedName>
</protein>
<dbReference type="STRING" id="309798.COPRO5265_0077"/>
<dbReference type="HOGENOM" id="CLU_016047_14_2_9"/>
<organism evidence="6 7">
    <name type="scientific">Coprothermobacter proteolyticus (strain ATCC 35245 / DSM 5265 / OCM 4 / BT)</name>
    <dbReference type="NCBI Taxonomy" id="309798"/>
    <lineage>
        <taxon>Bacteria</taxon>
        <taxon>Pseudomonadati</taxon>
        <taxon>Coprothermobacterota</taxon>
        <taxon>Coprothermobacteria</taxon>
        <taxon>Coprothermobacterales</taxon>
        <taxon>Coprothermobacteraceae</taxon>
        <taxon>Coprothermobacter</taxon>
    </lineage>
</organism>
<name>B5Y6Q2_COPPD</name>
<evidence type="ECO:0000256" key="4">
    <source>
        <dbReference type="ARBA" id="ARBA00023136"/>
    </source>
</evidence>
<sequence>MLQITAELIWRTLVFTVATTALACVMALLVGTIYASLVRSPWSHLSFWRAMSSVPPVLIGLLVYLLFSRQGPLGFLRWLFTPKALVVAQFLLALPMAISLCLQHRVSLPRDMEEFIDVNLPKKRLNAMLLHLRGGLVNIGFLTWGRIMGEVGAATLSGGAIVGYTSTLSTEIMYRTNLGQFGNAIALGIVLLLISLIPSVILEVTSRAQR</sequence>
<dbReference type="SUPFAM" id="SSF161098">
    <property type="entry name" value="MetI-like"/>
    <property type="match status" value="1"/>
</dbReference>
<keyword evidence="4 5" id="KW-0472">Membrane</keyword>
<keyword evidence="3 5" id="KW-1133">Transmembrane helix</keyword>
<evidence type="ECO:0000313" key="7">
    <source>
        <dbReference type="Proteomes" id="UP000001732"/>
    </source>
</evidence>
<evidence type="ECO:0000313" key="6">
    <source>
        <dbReference type="EMBL" id="ACI17846.1"/>
    </source>
</evidence>
<feature type="transmembrane region" description="Helical" evidence="5">
    <location>
        <begin position="47"/>
        <end position="67"/>
    </location>
</feature>
<dbReference type="EMBL" id="CP001145">
    <property type="protein sequence ID" value="ACI17846.1"/>
    <property type="molecule type" value="Genomic_DNA"/>
</dbReference>
<dbReference type="PANTHER" id="PTHR43632">
    <property type="entry name" value="PERMEASE COMPONENT OF TUNGSTATE ABC TRANSPORTER"/>
    <property type="match status" value="1"/>
</dbReference>
<keyword evidence="2 5" id="KW-0812">Transmembrane</keyword>
<dbReference type="InterPro" id="IPR049783">
    <property type="entry name" value="ABC_perm_TupB-like"/>
</dbReference>
<reference evidence="6 7" key="2">
    <citation type="journal article" date="2014" name="Genome Announc.">
        <title>Complete Genome Sequence of Coprothermobacter proteolyticus DSM 5265.</title>
        <authorList>
            <person name="Alexiev A."/>
            <person name="Coil D.A."/>
            <person name="Badger J.H."/>
            <person name="Enticknap J."/>
            <person name="Ward N."/>
            <person name="Robb F.T."/>
            <person name="Eisen J.A."/>
        </authorList>
    </citation>
    <scope>NUCLEOTIDE SEQUENCE [LARGE SCALE GENOMIC DNA]</scope>
    <source>
        <strain evidence="7">ATCC 35245 / DSM 5265 / OCM 4 / BT</strain>
    </source>
</reference>
<dbReference type="PANTHER" id="PTHR43632:SF1">
    <property type="entry name" value="PERMEASE COMPONENT OF TUNGSTATE ABC TRANSPORTER"/>
    <property type="match status" value="1"/>
</dbReference>
<feature type="transmembrane region" description="Helical" evidence="5">
    <location>
        <begin position="12"/>
        <end position="35"/>
    </location>
</feature>
<dbReference type="Proteomes" id="UP000001732">
    <property type="component" value="Chromosome"/>
</dbReference>
<evidence type="ECO:0000256" key="5">
    <source>
        <dbReference type="SAM" id="Phobius"/>
    </source>
</evidence>
<dbReference type="Gene3D" id="1.10.3720.10">
    <property type="entry name" value="MetI-like"/>
    <property type="match status" value="1"/>
</dbReference>
<feature type="transmembrane region" description="Helical" evidence="5">
    <location>
        <begin position="125"/>
        <end position="144"/>
    </location>
</feature>
<gene>
    <name evidence="6" type="ordered locus">COPRO5265_0077</name>
</gene>
<dbReference type="GO" id="GO:0016020">
    <property type="term" value="C:membrane"/>
    <property type="evidence" value="ECO:0007669"/>
    <property type="project" value="UniProtKB-SubCell"/>
</dbReference>
<dbReference type="RefSeq" id="WP_012544497.1">
    <property type="nucleotide sequence ID" value="NC_011295.1"/>
</dbReference>
<proteinExistence type="predicted"/>
<dbReference type="eggNOG" id="COG4662">
    <property type="taxonomic scope" value="Bacteria"/>
</dbReference>
<evidence type="ECO:0000256" key="3">
    <source>
        <dbReference type="ARBA" id="ARBA00022989"/>
    </source>
</evidence>
<reference evidence="7" key="1">
    <citation type="submission" date="2008-08" db="EMBL/GenBank/DDBJ databases">
        <title>The complete genome sequence of Coprothermobacter proteolyticus strain ATCC 5245 / DSM 5265 / BT.</title>
        <authorList>
            <person name="Dodson R.J."/>
            <person name="Durkin A.S."/>
            <person name="Wu M."/>
            <person name="Eisen J."/>
            <person name="Sutton G."/>
        </authorList>
    </citation>
    <scope>NUCLEOTIDE SEQUENCE [LARGE SCALE GENOMIC DNA]</scope>
    <source>
        <strain evidence="7">ATCC 35245 / DSM 5265 / OCM 4 / BT</strain>
    </source>
</reference>
<dbReference type="NCBIfam" id="NF038017">
    <property type="entry name" value="ABC_perm1"/>
    <property type="match status" value="1"/>
</dbReference>
<accession>B5Y6Q2</accession>